<gene>
    <name evidence="1" type="ORF">AGERDE_LOCUS7333</name>
</gene>
<evidence type="ECO:0000313" key="2">
    <source>
        <dbReference type="Proteomes" id="UP000789831"/>
    </source>
</evidence>
<evidence type="ECO:0000313" key="1">
    <source>
        <dbReference type="EMBL" id="CAG8564809.1"/>
    </source>
</evidence>
<dbReference type="Proteomes" id="UP000789831">
    <property type="component" value="Unassembled WGS sequence"/>
</dbReference>
<comment type="caution">
    <text evidence="1">The sequence shown here is derived from an EMBL/GenBank/DDBJ whole genome shotgun (WGS) entry which is preliminary data.</text>
</comment>
<reference evidence="1" key="1">
    <citation type="submission" date="2021-06" db="EMBL/GenBank/DDBJ databases">
        <authorList>
            <person name="Kallberg Y."/>
            <person name="Tangrot J."/>
            <person name="Rosling A."/>
        </authorList>
    </citation>
    <scope>NUCLEOTIDE SEQUENCE</scope>
    <source>
        <strain evidence="1">MT106</strain>
    </source>
</reference>
<dbReference type="AlphaFoldDB" id="A0A9N9BI84"/>
<accession>A0A9N9BI84</accession>
<sequence>MPTSESIVIQIHKPEPAVSKKRVDSMSQCGSKIDDFQTSVQNATPPRTVEHTDPVPLLLCDPAQHGSL</sequence>
<proteinExistence type="predicted"/>
<name>A0A9N9BI84_9GLOM</name>
<keyword evidence="2" id="KW-1185">Reference proteome</keyword>
<organism evidence="1 2">
    <name type="scientific">Ambispora gerdemannii</name>
    <dbReference type="NCBI Taxonomy" id="144530"/>
    <lineage>
        <taxon>Eukaryota</taxon>
        <taxon>Fungi</taxon>
        <taxon>Fungi incertae sedis</taxon>
        <taxon>Mucoromycota</taxon>
        <taxon>Glomeromycotina</taxon>
        <taxon>Glomeromycetes</taxon>
        <taxon>Archaeosporales</taxon>
        <taxon>Ambisporaceae</taxon>
        <taxon>Ambispora</taxon>
    </lineage>
</organism>
<dbReference type="EMBL" id="CAJVPL010001322">
    <property type="protein sequence ID" value="CAG8564809.1"/>
    <property type="molecule type" value="Genomic_DNA"/>
</dbReference>
<protein>
    <submittedName>
        <fullName evidence="1">8656_t:CDS:1</fullName>
    </submittedName>
</protein>
<feature type="non-terminal residue" evidence="1">
    <location>
        <position position="68"/>
    </location>
</feature>